<evidence type="ECO:0000256" key="6">
    <source>
        <dbReference type="ARBA" id="ARBA00023237"/>
    </source>
</evidence>
<evidence type="ECO:0000256" key="7">
    <source>
        <dbReference type="PROSITE-ProRule" id="PRU01360"/>
    </source>
</evidence>
<dbReference type="InterPro" id="IPR039426">
    <property type="entry name" value="TonB-dep_rcpt-like"/>
</dbReference>
<dbReference type="Pfam" id="PF13715">
    <property type="entry name" value="CarbopepD_reg_2"/>
    <property type="match status" value="1"/>
</dbReference>
<sequence length="1168" mass="129048">MDFNAIRISGSVHLCVPRKTLLVMKITTFLLLMTIMTVSATSLAQKISLSEKNASLEQVLNKIRQQSGYDFVYSEDLFLNSSPITVNIKDATLDEALKVSLKNQALDFKIENGAVVFKVKEASFFDKIKTALAIPITVSGKVTDTTGIPLVGATIINKTDGKAILTNDKGEFILTAQNGDQITTSFIGYQPYVFTVTNNLPFQNIVLHASLNKLTEVIISTGYQQLSREKTTGSFVVIDSALLNRKVGTNVLDRLDGITSGLLFNKNRVASQSEFNIRGRSTINGEDKPLIVVDNFPYEGNLDNINPNDIKSINILKDAAAAAIWGTRAGNGVVVITTFKGNYNAKQVINFNANVTIGKKPDLYQAPWFSSSDWIGVEKFLYDQGAYTDAINSGYLPVSAAVDIMDQGAKKMISSADSLKQINALKNYDVRKDMLKYLYRLSVNQQYAFNVNGGGDRNKYFVSVGYDRNLASKMTDSYNRFNLTANNSYRFLKDKLELTTGLLFTSSSYKSGNTYSPQSPYDRLADENGNALAVQNNLRSGYVDTVGKGNLLDWHYRPLDENYANSKSNLTSYIINAGLNYNILPGFSASLLYQYQKQSTVGEVLNNADSYTARDLVNSLSSIDYSTGAVSRVVPVGGIFNSRIEQLTSNYGRFQLNYNKSIGADHSLSAIGGVEVRDNFAESISQNLYGYDESTRVNSNSAINFNNDYALLYGGSTRISAGQESSYLTDRYVSYFANATYAYKSRYTLSLSARKDESNLFGVKSNQKGVPLWSAGFGWDISKEAFYDFSWLPYLKLRGSYGYTGNVSKTISAYLTANVIGTNIYGPTYSGIINPPNPSLKWEKNKIINLGLDFSSKSGVISGSIEPYIKDGVDLFGTSPLAGQTGVLSFQGNFAQTSTKGLDVTINTINLNGRFKWYSTFLFSTIRDKVAKYTASENTNGAIVTFPFDNPIVGNSYFSLYAYKWAGLDGNGNPQVYFDGSPSSDFSSISNSLNRSNIVRVGSAVPTTFGSLRNTFSYGSLALSFNITYRLNYYFRRTSLESTVYGPLGFQNNIDFANRWMKSGDELKTSVPSLLYPDDGSRQIYTSSDILIEKADNIRLQDIRLEWNLKKLTPLTKYFSALQLYAYLNNVGYIWKANKLGLDPDNPNPTITNTSIPLTISFGIKATL</sequence>
<dbReference type="InterPro" id="IPR037066">
    <property type="entry name" value="Plug_dom_sf"/>
</dbReference>
<evidence type="ECO:0000256" key="8">
    <source>
        <dbReference type="SAM" id="Phobius"/>
    </source>
</evidence>
<accession>A0A1G7H219</accession>
<keyword evidence="3 7" id="KW-1134">Transmembrane beta strand</keyword>
<keyword evidence="8" id="KW-1133">Transmembrane helix</keyword>
<keyword evidence="5 7" id="KW-0472">Membrane</keyword>
<evidence type="ECO:0000256" key="1">
    <source>
        <dbReference type="ARBA" id="ARBA00004571"/>
    </source>
</evidence>
<dbReference type="STRING" id="1391627.SAMN05216464_11124"/>
<dbReference type="SUPFAM" id="SSF49464">
    <property type="entry name" value="Carboxypeptidase regulatory domain-like"/>
    <property type="match status" value="1"/>
</dbReference>
<dbReference type="InterPro" id="IPR023997">
    <property type="entry name" value="TonB-dep_OMP_SusC/RagA_CS"/>
</dbReference>
<dbReference type="Gene3D" id="2.60.40.1120">
    <property type="entry name" value="Carboxypeptidase-like, regulatory domain"/>
    <property type="match status" value="1"/>
</dbReference>
<dbReference type="InterPro" id="IPR012910">
    <property type="entry name" value="Plug_dom"/>
</dbReference>
<gene>
    <name evidence="10" type="ORF">SAMN05216464_11124</name>
</gene>
<evidence type="ECO:0000256" key="4">
    <source>
        <dbReference type="ARBA" id="ARBA00022692"/>
    </source>
</evidence>
<dbReference type="Gene3D" id="2.170.130.10">
    <property type="entry name" value="TonB-dependent receptor, plug domain"/>
    <property type="match status" value="1"/>
</dbReference>
<name>A0A1G7H219_9SPHI</name>
<evidence type="ECO:0000256" key="2">
    <source>
        <dbReference type="ARBA" id="ARBA00022448"/>
    </source>
</evidence>
<dbReference type="InterPro" id="IPR036942">
    <property type="entry name" value="Beta-barrel_TonB_sf"/>
</dbReference>
<comment type="subcellular location">
    <subcellularLocation>
        <location evidence="1 7">Cell outer membrane</location>
        <topology evidence="1 7">Multi-pass membrane protein</topology>
    </subcellularLocation>
</comment>
<comment type="similarity">
    <text evidence="7">Belongs to the TonB-dependent receptor family.</text>
</comment>
<dbReference type="InterPro" id="IPR023996">
    <property type="entry name" value="TonB-dep_OMP_SusC/RagA"/>
</dbReference>
<keyword evidence="4 7" id="KW-0812">Transmembrane</keyword>
<protein>
    <submittedName>
        <fullName evidence="10">TonB-linked outer membrane protein, SusC/RagA family</fullName>
    </submittedName>
</protein>
<dbReference type="EMBL" id="FNAI01000011">
    <property type="protein sequence ID" value="SDE94457.1"/>
    <property type="molecule type" value="Genomic_DNA"/>
</dbReference>
<keyword evidence="6 7" id="KW-0998">Cell outer membrane</keyword>
<keyword evidence="11" id="KW-1185">Reference proteome</keyword>
<keyword evidence="2 7" id="KW-0813">Transport</keyword>
<dbReference type="SUPFAM" id="SSF56935">
    <property type="entry name" value="Porins"/>
    <property type="match status" value="1"/>
</dbReference>
<dbReference type="NCBIfam" id="TIGR04056">
    <property type="entry name" value="OMP_RagA_SusC"/>
    <property type="match status" value="1"/>
</dbReference>
<dbReference type="RefSeq" id="WP_091152322.1">
    <property type="nucleotide sequence ID" value="NZ_FNAI01000011.1"/>
</dbReference>
<evidence type="ECO:0000313" key="11">
    <source>
        <dbReference type="Proteomes" id="UP000199072"/>
    </source>
</evidence>
<dbReference type="InterPro" id="IPR008969">
    <property type="entry name" value="CarboxyPept-like_regulatory"/>
</dbReference>
<dbReference type="NCBIfam" id="TIGR04057">
    <property type="entry name" value="SusC_RagA_signa"/>
    <property type="match status" value="1"/>
</dbReference>
<dbReference type="GO" id="GO:0009279">
    <property type="term" value="C:cell outer membrane"/>
    <property type="evidence" value="ECO:0007669"/>
    <property type="project" value="UniProtKB-SubCell"/>
</dbReference>
<evidence type="ECO:0000259" key="9">
    <source>
        <dbReference type="Pfam" id="PF07715"/>
    </source>
</evidence>
<evidence type="ECO:0000256" key="5">
    <source>
        <dbReference type="ARBA" id="ARBA00023136"/>
    </source>
</evidence>
<dbReference type="OrthoDB" id="9768177at2"/>
<dbReference type="Gene3D" id="2.40.170.20">
    <property type="entry name" value="TonB-dependent receptor, beta-barrel domain"/>
    <property type="match status" value="1"/>
</dbReference>
<feature type="transmembrane region" description="Helical" evidence="8">
    <location>
        <begin position="21"/>
        <end position="44"/>
    </location>
</feature>
<dbReference type="PROSITE" id="PS52016">
    <property type="entry name" value="TONB_DEPENDENT_REC_3"/>
    <property type="match status" value="1"/>
</dbReference>
<feature type="domain" description="TonB-dependent receptor plug" evidence="9">
    <location>
        <begin position="229"/>
        <end position="333"/>
    </location>
</feature>
<dbReference type="Proteomes" id="UP000199072">
    <property type="component" value="Unassembled WGS sequence"/>
</dbReference>
<proteinExistence type="inferred from homology"/>
<evidence type="ECO:0000313" key="10">
    <source>
        <dbReference type="EMBL" id="SDE94457.1"/>
    </source>
</evidence>
<reference evidence="10 11" key="1">
    <citation type="submission" date="2016-10" db="EMBL/GenBank/DDBJ databases">
        <authorList>
            <person name="de Groot N.N."/>
        </authorList>
    </citation>
    <scope>NUCLEOTIDE SEQUENCE [LARGE SCALE GENOMIC DNA]</scope>
    <source>
        <strain evidence="10 11">47C3B</strain>
    </source>
</reference>
<dbReference type="AlphaFoldDB" id="A0A1G7H219"/>
<evidence type="ECO:0000256" key="3">
    <source>
        <dbReference type="ARBA" id="ARBA00022452"/>
    </source>
</evidence>
<dbReference type="Pfam" id="PF07715">
    <property type="entry name" value="Plug"/>
    <property type="match status" value="1"/>
</dbReference>
<organism evidence="10 11">
    <name type="scientific">Mucilaginibacter pineti</name>
    <dbReference type="NCBI Taxonomy" id="1391627"/>
    <lineage>
        <taxon>Bacteria</taxon>
        <taxon>Pseudomonadati</taxon>
        <taxon>Bacteroidota</taxon>
        <taxon>Sphingobacteriia</taxon>
        <taxon>Sphingobacteriales</taxon>
        <taxon>Sphingobacteriaceae</taxon>
        <taxon>Mucilaginibacter</taxon>
    </lineage>
</organism>